<accession>A0ABW9J501</accession>
<feature type="signal peptide" evidence="1">
    <location>
        <begin position="1"/>
        <end position="20"/>
    </location>
</feature>
<comment type="caution">
    <text evidence="2">The sequence shown here is derived from an EMBL/GenBank/DDBJ whole genome shotgun (WGS) entry which is preliminary data.</text>
</comment>
<dbReference type="EMBL" id="SSHJ02000005">
    <property type="protein sequence ID" value="MFN0255611.1"/>
    <property type="molecule type" value="Genomic_DNA"/>
</dbReference>
<dbReference type="Proteomes" id="UP001517247">
    <property type="component" value="Unassembled WGS sequence"/>
</dbReference>
<protein>
    <recommendedName>
        <fullName evidence="4">TraB/GumN family protein</fullName>
    </recommendedName>
</protein>
<reference evidence="2 3" key="1">
    <citation type="submission" date="2024-12" db="EMBL/GenBank/DDBJ databases">
        <authorList>
            <person name="Hu S."/>
        </authorList>
    </citation>
    <scope>NUCLEOTIDE SEQUENCE [LARGE SCALE GENOMIC DNA]</scope>
    <source>
        <strain evidence="2 3">THG-T11</strain>
    </source>
</reference>
<organism evidence="2 3">
    <name type="scientific">Pedobacter ureilyticus</name>
    <dbReference type="NCBI Taxonomy" id="1393051"/>
    <lineage>
        <taxon>Bacteria</taxon>
        <taxon>Pseudomonadati</taxon>
        <taxon>Bacteroidota</taxon>
        <taxon>Sphingobacteriia</taxon>
        <taxon>Sphingobacteriales</taxon>
        <taxon>Sphingobacteriaceae</taxon>
        <taxon>Pedobacter</taxon>
    </lineage>
</organism>
<keyword evidence="3" id="KW-1185">Reference proteome</keyword>
<evidence type="ECO:0000313" key="2">
    <source>
        <dbReference type="EMBL" id="MFN0255611.1"/>
    </source>
</evidence>
<sequence length="276" mass="31911">MNKLLLSFCALLFVSCAVFKGDNNQPKVVILGTIHSGAKKVNSDSIYNVLSGFKPDIILLELESGVFEKENTLKKDFDGRNSNEIQAVLAYQQKYPNVQIKPAELEGRNNYRKNFGIYSEAGFVFKKIDELQTQGKLSKQEHADYSQFDQYWIMTEDIAKQDLKTINSVPSDKIVDSLMFYQYVKTKEIVNNHDEFENYKLLSSRAKADTITFREYYNSWADFEGSFRNEAIAKNVLKCQKENPTKKIILLTGFKHRFFVKKYLAKQGLNTAEYYK</sequence>
<proteinExistence type="predicted"/>
<gene>
    <name evidence="2" type="ORF">E6A44_008515</name>
</gene>
<evidence type="ECO:0000313" key="3">
    <source>
        <dbReference type="Proteomes" id="UP001517247"/>
    </source>
</evidence>
<name>A0ABW9J501_9SPHI</name>
<feature type="chain" id="PRO_5045302338" description="TraB/GumN family protein" evidence="1">
    <location>
        <begin position="21"/>
        <end position="276"/>
    </location>
</feature>
<dbReference type="PROSITE" id="PS51257">
    <property type="entry name" value="PROKAR_LIPOPROTEIN"/>
    <property type="match status" value="1"/>
</dbReference>
<evidence type="ECO:0008006" key="4">
    <source>
        <dbReference type="Google" id="ProtNLM"/>
    </source>
</evidence>
<dbReference type="RefSeq" id="WP_211659836.1">
    <property type="nucleotide sequence ID" value="NZ_SSHJ02000005.1"/>
</dbReference>
<keyword evidence="1" id="KW-0732">Signal</keyword>
<evidence type="ECO:0000256" key="1">
    <source>
        <dbReference type="SAM" id="SignalP"/>
    </source>
</evidence>